<keyword evidence="5 7" id="KW-1133">Transmembrane helix</keyword>
<dbReference type="GO" id="GO:0098797">
    <property type="term" value="C:plasma membrane protein complex"/>
    <property type="evidence" value="ECO:0007669"/>
    <property type="project" value="TreeGrafter"/>
</dbReference>
<dbReference type="InterPro" id="IPR025857">
    <property type="entry name" value="MacB_PCD"/>
</dbReference>
<evidence type="ECO:0000259" key="8">
    <source>
        <dbReference type="Pfam" id="PF02687"/>
    </source>
</evidence>
<keyword evidence="4 7" id="KW-0812">Transmembrane</keyword>
<comment type="similarity">
    <text evidence="2">Belongs to the ABC-4 integral membrane protein family. LolC/E subfamily.</text>
</comment>
<feature type="domain" description="MacB-like periplasmic core" evidence="9">
    <location>
        <begin position="21"/>
        <end position="243"/>
    </location>
</feature>
<keyword evidence="11" id="KW-1185">Reference proteome</keyword>
<evidence type="ECO:0000313" key="10">
    <source>
        <dbReference type="EMBL" id="SMF37639.1"/>
    </source>
</evidence>
<evidence type="ECO:0000256" key="3">
    <source>
        <dbReference type="ARBA" id="ARBA00022475"/>
    </source>
</evidence>
<evidence type="ECO:0000313" key="11">
    <source>
        <dbReference type="Proteomes" id="UP000192907"/>
    </source>
</evidence>
<dbReference type="OrthoDB" id="9770036at2"/>
<organism evidence="10 11">
    <name type="scientific">Pseudobacteriovorax antillogorgiicola</name>
    <dbReference type="NCBI Taxonomy" id="1513793"/>
    <lineage>
        <taxon>Bacteria</taxon>
        <taxon>Pseudomonadati</taxon>
        <taxon>Bdellovibrionota</taxon>
        <taxon>Oligoflexia</taxon>
        <taxon>Oligoflexales</taxon>
        <taxon>Pseudobacteriovoracaceae</taxon>
        <taxon>Pseudobacteriovorax</taxon>
    </lineage>
</organism>
<keyword evidence="10" id="KW-0449">Lipoprotein</keyword>
<dbReference type="GO" id="GO:0044874">
    <property type="term" value="P:lipoprotein localization to outer membrane"/>
    <property type="evidence" value="ECO:0007669"/>
    <property type="project" value="TreeGrafter"/>
</dbReference>
<dbReference type="PANTHER" id="PTHR30489:SF0">
    <property type="entry name" value="LIPOPROTEIN-RELEASING SYSTEM TRANSMEMBRANE PROTEIN LOLE"/>
    <property type="match status" value="1"/>
</dbReference>
<dbReference type="Pfam" id="PF02687">
    <property type="entry name" value="FtsX"/>
    <property type="match status" value="1"/>
</dbReference>
<evidence type="ECO:0000259" key="9">
    <source>
        <dbReference type="Pfam" id="PF12704"/>
    </source>
</evidence>
<comment type="subcellular location">
    <subcellularLocation>
        <location evidence="1">Cell membrane</location>
        <topology evidence="1">Multi-pass membrane protein</topology>
    </subcellularLocation>
</comment>
<dbReference type="InterPro" id="IPR051447">
    <property type="entry name" value="Lipoprotein-release_system"/>
</dbReference>
<accession>A0A1Y6C0S9</accession>
<feature type="domain" description="ABC3 transporter permease C-terminal" evidence="8">
    <location>
        <begin position="279"/>
        <end position="404"/>
    </location>
</feature>
<dbReference type="AlphaFoldDB" id="A0A1Y6C0S9"/>
<evidence type="ECO:0000256" key="4">
    <source>
        <dbReference type="ARBA" id="ARBA00022692"/>
    </source>
</evidence>
<dbReference type="Proteomes" id="UP000192907">
    <property type="component" value="Unassembled WGS sequence"/>
</dbReference>
<protein>
    <submittedName>
        <fullName evidence="10">ABC-type transport system, involved in lipoprotein release, permease component</fullName>
    </submittedName>
</protein>
<keyword evidence="3" id="KW-1003">Cell membrane</keyword>
<name>A0A1Y6C0S9_9BACT</name>
<keyword evidence="6 7" id="KW-0472">Membrane</keyword>
<dbReference type="InterPro" id="IPR003838">
    <property type="entry name" value="ABC3_permease_C"/>
</dbReference>
<dbReference type="STRING" id="1513793.SAMN06296036_111108"/>
<feature type="transmembrane region" description="Helical" evidence="7">
    <location>
        <begin position="409"/>
        <end position="426"/>
    </location>
</feature>
<feature type="transmembrane region" description="Helical" evidence="7">
    <location>
        <begin position="378"/>
        <end position="397"/>
    </location>
</feature>
<proteinExistence type="inferred from homology"/>
<feature type="transmembrane region" description="Helical" evidence="7">
    <location>
        <begin position="21"/>
        <end position="42"/>
    </location>
</feature>
<evidence type="ECO:0000256" key="2">
    <source>
        <dbReference type="ARBA" id="ARBA00005236"/>
    </source>
</evidence>
<feature type="transmembrane region" description="Helical" evidence="7">
    <location>
        <begin position="276"/>
        <end position="298"/>
    </location>
</feature>
<dbReference type="EMBL" id="FWZT01000011">
    <property type="protein sequence ID" value="SMF37639.1"/>
    <property type="molecule type" value="Genomic_DNA"/>
</dbReference>
<dbReference type="Gene3D" id="2.50.20.10">
    <property type="entry name" value="Lipoprotein localisation LolA/LolB/LppX"/>
    <property type="match status" value="1"/>
</dbReference>
<dbReference type="Pfam" id="PF12704">
    <property type="entry name" value="MacB_PCD"/>
    <property type="match status" value="1"/>
</dbReference>
<feature type="transmembrane region" description="Helical" evidence="7">
    <location>
        <begin position="319"/>
        <end position="350"/>
    </location>
</feature>
<evidence type="ECO:0000256" key="1">
    <source>
        <dbReference type="ARBA" id="ARBA00004651"/>
    </source>
</evidence>
<dbReference type="PANTHER" id="PTHR30489">
    <property type="entry name" value="LIPOPROTEIN-RELEASING SYSTEM TRANSMEMBRANE PROTEIN LOLE"/>
    <property type="match status" value="1"/>
</dbReference>
<evidence type="ECO:0000256" key="5">
    <source>
        <dbReference type="ARBA" id="ARBA00022989"/>
    </source>
</evidence>
<gene>
    <name evidence="10" type="ORF">SAMN06296036_111108</name>
</gene>
<sequence length="660" mass="72961">MIYKFLLKMACLNLMRSPKRSVITVMSICVGVLGSLVFYGYMQYTYWGLSENFARSGNGHVQIARSSWFGSSTPEKERSEIRDLSEIETHILEDPALAKLIEGSSLKRTFSGVIGTGEGSTVFVADAVDPEGQISLSSWSPVNLGENIIEEEPYGVVIGRRMAERLELAIGDSASLLVSTDDGRMNAIDVSILGLLESRSRDIEAVRLIIPFSTAIASLQSKQADYLALSLYDTETTDLAIIKLQRIMEQYPGFQAKPWHEVADFYLGVKNLNDRLFLIFLVILSLVSLLAMSNTIHMSIMERNDEIGILRSIGIFRRFISFLFIHETVILALVGCTVGAGLALTIAGGIDLIGGIPMPPPPGANKGYNLKLFIDWKGVAIVMSITLFSAALASVFPVRTASRRKIIDLLLKTAVILCAIVPAIGISSESQDLDGKELLQKINSQFPYPKDIPFLAEVEFQHLIDGKEKSKVVYRSASQGYNKIAVAVSGAKRQRMAVLRTTKGVWIQKEGSRLQLRISPTQRIVGEASIGDILDVRFNGVDYQVKSLSRKNGVSFLELKGVGREASYGSIVLEFDEQSSQLKEIQYFALSGKMIKKGLPIYLDKDRILDGITVVDAINPKRQTKVSFLGVRPVKEWPLSFYAKAKLSRSTKKIIKEQVR</sequence>
<dbReference type="RefSeq" id="WP_132320079.1">
    <property type="nucleotide sequence ID" value="NZ_FWZT01000011.1"/>
</dbReference>
<evidence type="ECO:0000256" key="7">
    <source>
        <dbReference type="SAM" id="Phobius"/>
    </source>
</evidence>
<evidence type="ECO:0000256" key="6">
    <source>
        <dbReference type="ARBA" id="ARBA00023136"/>
    </source>
</evidence>
<reference evidence="11" key="1">
    <citation type="submission" date="2017-04" db="EMBL/GenBank/DDBJ databases">
        <authorList>
            <person name="Varghese N."/>
            <person name="Submissions S."/>
        </authorList>
    </citation>
    <scope>NUCLEOTIDE SEQUENCE [LARGE SCALE GENOMIC DNA]</scope>
    <source>
        <strain evidence="11">RKEM611</strain>
    </source>
</reference>